<feature type="region of interest" description="Disordered" evidence="1">
    <location>
        <begin position="48"/>
        <end position="88"/>
    </location>
</feature>
<dbReference type="AlphaFoldDB" id="A0A8H6BTA4"/>
<sequence length="99" mass="11081">MSDCNDDVTSETSWSISDIIRKSAQFYDAHDALEADGVYATAVQKVQSQRLETEHRQDNVPGTTTTTTVPQGDVKGEKHEDQHDTQSLTIKERIMNISK</sequence>
<gene>
    <name evidence="2" type="ORF">FOB64_006528</name>
</gene>
<name>A0A8H6BTA4_CANAX</name>
<dbReference type="EMBL" id="JABWAD010000066">
    <property type="protein sequence ID" value="KAF6061086.1"/>
    <property type="molecule type" value="Genomic_DNA"/>
</dbReference>
<evidence type="ECO:0000256" key="1">
    <source>
        <dbReference type="SAM" id="MobiDB-lite"/>
    </source>
</evidence>
<feature type="compositionally biased region" description="Basic and acidic residues" evidence="1">
    <location>
        <begin position="74"/>
        <end position="88"/>
    </location>
</feature>
<accession>A0A8H6BTA4</accession>
<organism evidence="2 3">
    <name type="scientific">Candida albicans</name>
    <name type="common">Yeast</name>
    <dbReference type="NCBI Taxonomy" id="5476"/>
    <lineage>
        <taxon>Eukaryota</taxon>
        <taxon>Fungi</taxon>
        <taxon>Dikarya</taxon>
        <taxon>Ascomycota</taxon>
        <taxon>Saccharomycotina</taxon>
        <taxon>Pichiomycetes</taxon>
        <taxon>Debaryomycetaceae</taxon>
        <taxon>Candida/Lodderomyces clade</taxon>
        <taxon>Candida</taxon>
    </lineage>
</organism>
<evidence type="ECO:0000313" key="2">
    <source>
        <dbReference type="EMBL" id="KAF6061086.1"/>
    </source>
</evidence>
<evidence type="ECO:0000313" key="3">
    <source>
        <dbReference type="Proteomes" id="UP000536275"/>
    </source>
</evidence>
<protein>
    <submittedName>
        <fullName evidence="2">Uncharacterized protein</fullName>
    </submittedName>
</protein>
<comment type="caution">
    <text evidence="2">The sequence shown here is derived from an EMBL/GenBank/DDBJ whole genome shotgun (WGS) entry which is preliminary data.</text>
</comment>
<reference evidence="2 3" key="1">
    <citation type="submission" date="2020-03" db="EMBL/GenBank/DDBJ databases">
        <title>FDA dAtabase for Regulatory Grade micrObial Sequences (FDA-ARGOS): Supporting development and validation of Infectious Disease Dx tests.</title>
        <authorList>
            <person name="Campos J."/>
            <person name="Goldberg B."/>
            <person name="Tallon L."/>
            <person name="Sadzewicz L."/>
            <person name="Vavikolanu K."/>
            <person name="Mehta A."/>
            <person name="Aluvathingal J."/>
            <person name="Nadendla S."/>
            <person name="Nandy P."/>
            <person name="Geyer C."/>
            <person name="Yan Y."/>
            <person name="Sichtig H."/>
        </authorList>
    </citation>
    <scope>NUCLEOTIDE SEQUENCE [LARGE SCALE GENOMIC DNA]</scope>
    <source>
        <strain evidence="2 3">FDAARGOS_656</strain>
    </source>
</reference>
<proteinExistence type="predicted"/>
<dbReference type="Proteomes" id="UP000536275">
    <property type="component" value="Unassembled WGS sequence"/>
</dbReference>